<dbReference type="KEGG" id="spu:586858"/>
<dbReference type="AlphaFoldDB" id="A0A7M7RHZ5"/>
<evidence type="ECO:0000313" key="2">
    <source>
        <dbReference type="EnsemblMetazoa" id="XP_800415"/>
    </source>
</evidence>
<dbReference type="RefSeq" id="XP_800415.1">
    <property type="nucleotide sequence ID" value="XM_795322.5"/>
</dbReference>
<dbReference type="OMA" id="MIQIYNA"/>
<dbReference type="SUPFAM" id="SSF55331">
    <property type="entry name" value="Tautomerase/MIF"/>
    <property type="match status" value="1"/>
</dbReference>
<dbReference type="OrthoDB" id="9990546at2759"/>
<dbReference type="InterPro" id="IPR001398">
    <property type="entry name" value="Macrophage_inhib_fac"/>
</dbReference>
<dbReference type="GeneID" id="586858"/>
<dbReference type="GO" id="GO:0005125">
    <property type="term" value="F:cytokine activity"/>
    <property type="evidence" value="ECO:0000318"/>
    <property type="project" value="GO_Central"/>
</dbReference>
<dbReference type="GO" id="GO:0005615">
    <property type="term" value="C:extracellular space"/>
    <property type="evidence" value="ECO:0000318"/>
    <property type="project" value="GO_Central"/>
</dbReference>
<comment type="similarity">
    <text evidence="1">Belongs to the MIF family.</text>
</comment>
<evidence type="ECO:0000256" key="1">
    <source>
        <dbReference type="ARBA" id="ARBA00005851"/>
    </source>
</evidence>
<dbReference type="EnsemblMetazoa" id="XM_795322">
    <property type="protein sequence ID" value="XP_800415"/>
    <property type="gene ID" value="LOC586858"/>
</dbReference>
<protein>
    <submittedName>
        <fullName evidence="2">Uncharacterized protein</fullName>
    </submittedName>
</protein>
<accession>A0A7M7RHZ5</accession>
<reference evidence="3" key="1">
    <citation type="submission" date="2015-02" db="EMBL/GenBank/DDBJ databases">
        <title>Genome sequencing for Strongylocentrotus purpuratus.</title>
        <authorList>
            <person name="Murali S."/>
            <person name="Liu Y."/>
            <person name="Vee V."/>
            <person name="English A."/>
            <person name="Wang M."/>
            <person name="Skinner E."/>
            <person name="Han Y."/>
            <person name="Muzny D.M."/>
            <person name="Worley K.C."/>
            <person name="Gibbs R.A."/>
        </authorList>
    </citation>
    <scope>NUCLEOTIDE SEQUENCE</scope>
</reference>
<reference evidence="2" key="2">
    <citation type="submission" date="2021-01" db="UniProtKB">
        <authorList>
            <consortium name="EnsemblMetazoa"/>
        </authorList>
    </citation>
    <scope>IDENTIFICATION</scope>
</reference>
<sequence length="140" mass="15702">MPCIEMYTNLSADKVPANFFEVLTEFFCGLLDKNPRGVVLNLYTDQRIHTGTDLNKTMLMIQIYNAEAWLDRDANRDAIKLVTDKVSGILGISPDRSTVLLIPVPSHQVGTPGGNLLADRDQFKWRLDYMQKINTALSSA</sequence>
<dbReference type="GO" id="GO:0050178">
    <property type="term" value="F:phenylpyruvate tautomerase activity"/>
    <property type="evidence" value="ECO:0000318"/>
    <property type="project" value="GO_Central"/>
</dbReference>
<dbReference type="Proteomes" id="UP000007110">
    <property type="component" value="Unassembled WGS sequence"/>
</dbReference>
<organism evidence="2 3">
    <name type="scientific">Strongylocentrotus purpuratus</name>
    <name type="common">Purple sea urchin</name>
    <dbReference type="NCBI Taxonomy" id="7668"/>
    <lineage>
        <taxon>Eukaryota</taxon>
        <taxon>Metazoa</taxon>
        <taxon>Echinodermata</taxon>
        <taxon>Eleutherozoa</taxon>
        <taxon>Echinozoa</taxon>
        <taxon>Echinoidea</taxon>
        <taxon>Euechinoidea</taxon>
        <taxon>Echinacea</taxon>
        <taxon>Camarodonta</taxon>
        <taxon>Echinidea</taxon>
        <taxon>Strongylocentrotidae</taxon>
        <taxon>Strongylocentrotus</taxon>
    </lineage>
</organism>
<dbReference type="Pfam" id="PF01187">
    <property type="entry name" value="MIF"/>
    <property type="match status" value="1"/>
</dbReference>
<proteinExistence type="inferred from homology"/>
<dbReference type="Gene3D" id="3.30.429.10">
    <property type="entry name" value="Macrophage Migration Inhibitory Factor"/>
    <property type="match status" value="1"/>
</dbReference>
<dbReference type="InParanoid" id="A0A7M7RHZ5"/>
<name>A0A7M7RHZ5_STRPU</name>
<keyword evidence="3" id="KW-1185">Reference proteome</keyword>
<dbReference type="InterPro" id="IPR014347">
    <property type="entry name" value="Tautomerase/MIF_sf"/>
</dbReference>
<evidence type="ECO:0000313" key="3">
    <source>
        <dbReference type="Proteomes" id="UP000007110"/>
    </source>
</evidence>